<protein>
    <submittedName>
        <fullName evidence="1">Uncharacterized protein</fullName>
    </submittedName>
</protein>
<proteinExistence type="predicted"/>
<dbReference type="Proteomes" id="UP001234178">
    <property type="component" value="Unassembled WGS sequence"/>
</dbReference>
<accession>A0ABQ9ZEW4</accession>
<evidence type="ECO:0000313" key="2">
    <source>
        <dbReference type="Proteomes" id="UP001234178"/>
    </source>
</evidence>
<dbReference type="Gene3D" id="2.60.120.200">
    <property type="match status" value="1"/>
</dbReference>
<dbReference type="EMBL" id="JAOYFB010000003">
    <property type="protein sequence ID" value="KAK4011482.1"/>
    <property type="molecule type" value="Genomic_DNA"/>
</dbReference>
<comment type="caution">
    <text evidence="1">The sequence shown here is derived from an EMBL/GenBank/DDBJ whole genome shotgun (WGS) entry which is preliminary data.</text>
</comment>
<name>A0ABQ9ZEW4_9CRUS</name>
<gene>
    <name evidence="1" type="ORF">OUZ56_020600</name>
</gene>
<organism evidence="1 2">
    <name type="scientific">Daphnia magna</name>
    <dbReference type="NCBI Taxonomy" id="35525"/>
    <lineage>
        <taxon>Eukaryota</taxon>
        <taxon>Metazoa</taxon>
        <taxon>Ecdysozoa</taxon>
        <taxon>Arthropoda</taxon>
        <taxon>Crustacea</taxon>
        <taxon>Branchiopoda</taxon>
        <taxon>Diplostraca</taxon>
        <taxon>Cladocera</taxon>
        <taxon>Anomopoda</taxon>
        <taxon>Daphniidae</taxon>
        <taxon>Daphnia</taxon>
    </lineage>
</organism>
<sequence length="321" mass="37203">MILTHKIDDCSTSKDSCLFDPCNTESPSKGCRPTTMKSTRIVLFAIIHVLAYCHLSLGQSSGNWNFAFNFAGYKRQNGEFLLKECPKKGKDNFEKTVKMIDAALQKDALEMPTTNRDKTHVQCVKDPVMGNVVNFTIYKNGDNDYTGNTDRQRMEMKGKEEGKIGNTFLYAWWFKIDPNMKNTDVFYHIFQIKTGGTKAMTKFPLATLTLTNKDKFHVQPNYLNKYGEKAYKLLGLQQVKGKWIQVFVEAAFKKKSEGGYIRVTMKDEKGKDLIRSKTIEHEMWWDNANFRPKWGLYRKKSPGYQPSDWQLFQNVQIWKNN</sequence>
<reference evidence="1 2" key="1">
    <citation type="journal article" date="2023" name="Nucleic Acids Res.">
        <title>The hologenome of Daphnia magna reveals possible DNA methylation and microbiome-mediated evolution of the host genome.</title>
        <authorList>
            <person name="Chaturvedi A."/>
            <person name="Li X."/>
            <person name="Dhandapani V."/>
            <person name="Marshall H."/>
            <person name="Kissane S."/>
            <person name="Cuenca-Cambronero M."/>
            <person name="Asole G."/>
            <person name="Calvet F."/>
            <person name="Ruiz-Romero M."/>
            <person name="Marangio P."/>
            <person name="Guigo R."/>
            <person name="Rago D."/>
            <person name="Mirbahai L."/>
            <person name="Eastwood N."/>
            <person name="Colbourne J.K."/>
            <person name="Zhou J."/>
            <person name="Mallon E."/>
            <person name="Orsini L."/>
        </authorList>
    </citation>
    <scope>NUCLEOTIDE SEQUENCE [LARGE SCALE GENOMIC DNA]</scope>
    <source>
        <strain evidence="1">LRV0_1</strain>
    </source>
</reference>
<keyword evidence="2" id="KW-1185">Reference proteome</keyword>
<evidence type="ECO:0000313" key="1">
    <source>
        <dbReference type="EMBL" id="KAK4011482.1"/>
    </source>
</evidence>
<dbReference type="InterPro" id="IPR025975">
    <property type="entry name" value="Polysacc_lyase"/>
</dbReference>
<dbReference type="Pfam" id="PF14099">
    <property type="entry name" value="Polysacc_lyase"/>
    <property type="match status" value="1"/>
</dbReference>